<accession>A0A345E0S7</accession>
<dbReference type="KEGG" id="haq:DU484_04275"/>
<dbReference type="InterPro" id="IPR015946">
    <property type="entry name" value="KH_dom-like_a/b"/>
</dbReference>
<dbReference type="NCBIfam" id="NF041052">
    <property type="entry name" value="OsmC_like_Se"/>
    <property type="match status" value="1"/>
</dbReference>
<dbReference type="GeneID" id="37286167"/>
<organism evidence="1 4">
    <name type="scientific">Haloplanus rubicundus</name>
    <dbReference type="NCBI Taxonomy" id="1547898"/>
    <lineage>
        <taxon>Archaea</taxon>
        <taxon>Methanobacteriati</taxon>
        <taxon>Methanobacteriota</taxon>
        <taxon>Stenosarchaea group</taxon>
        <taxon>Halobacteria</taxon>
        <taxon>Halobacteriales</taxon>
        <taxon>Haloferacaceae</taxon>
        <taxon>Haloplanus</taxon>
    </lineage>
</organism>
<keyword evidence="4" id="KW-1185">Reference proteome</keyword>
<reference evidence="1 4" key="2">
    <citation type="submission" date="2018-07" db="EMBL/GenBank/DDBJ databases">
        <title>Genome sequences of Haloplanus sp. CBA1113.</title>
        <authorList>
            <person name="Kim Y.B."/>
            <person name="Roh S.W."/>
        </authorList>
    </citation>
    <scope>NUCLEOTIDE SEQUENCE [LARGE SCALE GENOMIC DNA]</scope>
    <source>
        <strain evidence="1 4">CBA1113</strain>
    </source>
</reference>
<gene>
    <name evidence="2" type="ORF">DU484_04275</name>
    <name evidence="1" type="ORF">DU500_04750</name>
</gene>
<dbReference type="AlphaFoldDB" id="A0A345E0S7"/>
<sequence>MSLIDTTLRERLDRRIEGLRDAREIKPGHPSVETETLSNYHARAHADGFTFDADEPVSKVGGTGTAPRPLRYFLAGFAFCLQAQYVRNAIRMGIELDELAVDVESEIDRRGGLGFRDEPADFESIAYTTTLRTDAPDSDVRELVETAESCCYVHGTLSQAVDLDGTTVVNGTPLDR</sequence>
<dbReference type="EMBL" id="CP031148">
    <property type="protein sequence ID" value="AXG09138.1"/>
    <property type="molecule type" value="Genomic_DNA"/>
</dbReference>
<proteinExistence type="predicted"/>
<dbReference type="InterPro" id="IPR003718">
    <property type="entry name" value="OsmC/Ohr_fam"/>
</dbReference>
<dbReference type="Proteomes" id="UP000253273">
    <property type="component" value="Chromosome"/>
</dbReference>
<dbReference type="PANTHER" id="PTHR35368">
    <property type="entry name" value="HYDROPEROXIDE REDUCTASE"/>
    <property type="match status" value="1"/>
</dbReference>
<evidence type="ECO:0000313" key="3">
    <source>
        <dbReference type="Proteomes" id="UP000252985"/>
    </source>
</evidence>
<dbReference type="Gene3D" id="3.30.300.20">
    <property type="match status" value="1"/>
</dbReference>
<accession>A0A345EAB6</accession>
<name>A0A345E0S7_9EURY</name>
<dbReference type="PANTHER" id="PTHR35368:SF1">
    <property type="entry name" value="HYDROPEROXIDE REDUCTASE"/>
    <property type="match status" value="1"/>
</dbReference>
<evidence type="ECO:0000313" key="1">
    <source>
        <dbReference type="EMBL" id="AXG05799.1"/>
    </source>
</evidence>
<dbReference type="RefSeq" id="WP_114584948.1">
    <property type="nucleotide sequence ID" value="NZ_CP031148.1"/>
</dbReference>
<dbReference type="SUPFAM" id="SSF82784">
    <property type="entry name" value="OsmC-like"/>
    <property type="match status" value="1"/>
</dbReference>
<dbReference type="Pfam" id="PF02566">
    <property type="entry name" value="OsmC"/>
    <property type="match status" value="1"/>
</dbReference>
<dbReference type="KEGG" id="haj:DU500_04750"/>
<evidence type="ECO:0000313" key="2">
    <source>
        <dbReference type="EMBL" id="AXG09138.1"/>
    </source>
</evidence>
<reference evidence="2 3" key="1">
    <citation type="submission" date="2018-07" db="EMBL/GenBank/DDBJ databases">
        <title>Genome sequences of Haloplanus sp. CBA1112.</title>
        <authorList>
            <person name="Kim Y.B."/>
            <person name="Roh S.W."/>
        </authorList>
    </citation>
    <scope>NUCLEOTIDE SEQUENCE [LARGE SCALE GENOMIC DNA]</scope>
    <source>
        <strain evidence="2 3">CBA1112</strain>
    </source>
</reference>
<dbReference type="Proteomes" id="UP000252985">
    <property type="component" value="Chromosome"/>
</dbReference>
<dbReference type="EMBL" id="CP031150">
    <property type="protein sequence ID" value="AXG05799.1"/>
    <property type="molecule type" value="Genomic_DNA"/>
</dbReference>
<dbReference type="InterPro" id="IPR052924">
    <property type="entry name" value="OsmC/Ohr_hydroprdx_reductase"/>
</dbReference>
<protein>
    <submittedName>
        <fullName evidence="1">OsmC family peroxiredoxin</fullName>
    </submittedName>
</protein>
<evidence type="ECO:0000313" key="4">
    <source>
        <dbReference type="Proteomes" id="UP000253273"/>
    </source>
</evidence>
<dbReference type="OrthoDB" id="297887at2157"/>
<dbReference type="InterPro" id="IPR036102">
    <property type="entry name" value="OsmC/Ohrsf"/>
</dbReference>